<sequence>MVDLHSLGIAAAFSLLALVPLDSGAVACAAGVYRAGCVGPSGAVAVRKPPPVYHAPATVTCAKGVYRAGCAGPNGAAVVRR</sequence>
<dbReference type="Proteomes" id="UP001363010">
    <property type="component" value="Unassembled WGS sequence"/>
</dbReference>
<gene>
    <name evidence="1" type="ORF">WKW80_24350</name>
</gene>
<dbReference type="RefSeq" id="WP_340366147.1">
    <property type="nucleotide sequence ID" value="NZ_JBBKZV010000019.1"/>
</dbReference>
<proteinExistence type="predicted"/>
<accession>A0ABU8W5C4</accession>
<keyword evidence="2" id="KW-1185">Reference proteome</keyword>
<organism evidence="1 2">
    <name type="scientific">Variovorax humicola</name>
    <dbReference type="NCBI Taxonomy" id="1769758"/>
    <lineage>
        <taxon>Bacteria</taxon>
        <taxon>Pseudomonadati</taxon>
        <taxon>Pseudomonadota</taxon>
        <taxon>Betaproteobacteria</taxon>
        <taxon>Burkholderiales</taxon>
        <taxon>Comamonadaceae</taxon>
        <taxon>Variovorax</taxon>
    </lineage>
</organism>
<comment type="caution">
    <text evidence="1">The sequence shown here is derived from an EMBL/GenBank/DDBJ whole genome shotgun (WGS) entry which is preliminary data.</text>
</comment>
<reference evidence="1 2" key="1">
    <citation type="submission" date="2024-03" db="EMBL/GenBank/DDBJ databases">
        <title>Novel species of the genus Variovorax.</title>
        <authorList>
            <person name="Liu Q."/>
            <person name="Xin Y.-H."/>
        </authorList>
    </citation>
    <scope>NUCLEOTIDE SEQUENCE [LARGE SCALE GENOMIC DNA]</scope>
    <source>
        <strain evidence="1 2">KACC 18501</strain>
    </source>
</reference>
<name>A0ABU8W5C4_9BURK</name>
<protein>
    <submittedName>
        <fullName evidence="1">Uncharacterized protein</fullName>
    </submittedName>
</protein>
<evidence type="ECO:0000313" key="2">
    <source>
        <dbReference type="Proteomes" id="UP001363010"/>
    </source>
</evidence>
<dbReference type="EMBL" id="JBBKZV010000019">
    <property type="protein sequence ID" value="MEJ8825120.1"/>
    <property type="molecule type" value="Genomic_DNA"/>
</dbReference>
<evidence type="ECO:0000313" key="1">
    <source>
        <dbReference type="EMBL" id="MEJ8825120.1"/>
    </source>
</evidence>